<gene>
    <name evidence="1" type="ORF">SGQ83_21135</name>
</gene>
<dbReference type="Proteomes" id="UP001273350">
    <property type="component" value="Unassembled WGS sequence"/>
</dbReference>
<dbReference type="InterPro" id="IPR036291">
    <property type="entry name" value="NAD(P)-bd_dom_sf"/>
</dbReference>
<accession>A0ABU4RH22</accession>
<protein>
    <submittedName>
        <fullName evidence="1">Saccharopine dehydrogenase</fullName>
    </submittedName>
</protein>
<dbReference type="PANTHER" id="PTHR43796">
    <property type="entry name" value="CARBOXYNORSPERMIDINE SYNTHASE"/>
    <property type="match status" value="1"/>
</dbReference>
<evidence type="ECO:0000313" key="2">
    <source>
        <dbReference type="Proteomes" id="UP001273350"/>
    </source>
</evidence>
<sequence>MMRKNILVIGGTGLVGKVILRILQKRNPDYNLFVGSRQLGNTTQDLVIDVTNPKTFKCVLDNKIDLIVLCTKDRNNEILKFAIANKLDYIDITKPTPDLIVAHDLAQDDNQNTNSHIVFSSGWMSGIVGSLVDFIAPDKREITEVNLYIYYSIKDLAGKSSAHFLAENVCKPFTSYKNNEPQKVKHFLDAEKFNFSFGLGKRMVYNLDVPDLFILNQIEKIPTVSVKMTYSSKFVTSLMGYFQSLKIFNILSLKERQLLFGSSGNGDQTVFEINVRTNTGTNTGTKKVSLQSVKGQAELTAFSTVLHIEKMLSTALPNGIYFSHQIHSPQEVYEALHNYSTINIKIS</sequence>
<dbReference type="RefSeq" id="WP_230002413.1">
    <property type="nucleotide sequence ID" value="NZ_CP087134.1"/>
</dbReference>
<dbReference type="SUPFAM" id="SSF51735">
    <property type="entry name" value="NAD(P)-binding Rossmann-fold domains"/>
    <property type="match status" value="1"/>
</dbReference>
<proteinExistence type="predicted"/>
<dbReference type="EMBL" id="JAWXVI010000013">
    <property type="protein sequence ID" value="MDX6191872.1"/>
    <property type="molecule type" value="Genomic_DNA"/>
</dbReference>
<comment type="caution">
    <text evidence="1">The sequence shown here is derived from an EMBL/GenBank/DDBJ whole genome shotgun (WGS) entry which is preliminary data.</text>
</comment>
<reference evidence="1 2" key="1">
    <citation type="submission" date="2023-11" db="EMBL/GenBank/DDBJ databases">
        <title>Unpublished Manusciprt.</title>
        <authorList>
            <person name="Saticioglu I.B."/>
            <person name="Ay H."/>
            <person name="Ajmi N."/>
            <person name="Altun S."/>
            <person name="Duman M."/>
        </authorList>
    </citation>
    <scope>NUCLEOTIDE SEQUENCE [LARGE SCALE GENOMIC DNA]</scope>
    <source>
        <strain evidence="1 2">Fl-318</strain>
    </source>
</reference>
<keyword evidence="2" id="KW-1185">Reference proteome</keyword>
<evidence type="ECO:0000313" key="1">
    <source>
        <dbReference type="EMBL" id="MDX6191872.1"/>
    </source>
</evidence>
<dbReference type="Gene3D" id="3.40.50.720">
    <property type="entry name" value="NAD(P)-binding Rossmann-like Domain"/>
    <property type="match status" value="1"/>
</dbReference>
<name>A0ABU4RH22_9FLAO</name>
<organism evidence="1 2">
    <name type="scientific">Flavobacterium cupriresistens</name>
    <dbReference type="NCBI Taxonomy" id="2893885"/>
    <lineage>
        <taxon>Bacteria</taxon>
        <taxon>Pseudomonadati</taxon>
        <taxon>Bacteroidota</taxon>
        <taxon>Flavobacteriia</taxon>
        <taxon>Flavobacteriales</taxon>
        <taxon>Flavobacteriaceae</taxon>
        <taxon>Flavobacterium</taxon>
    </lineage>
</organism>
<dbReference type="PANTHER" id="PTHR43796:SF2">
    <property type="entry name" value="CARBOXYNORSPERMIDINE SYNTHASE"/>
    <property type="match status" value="1"/>
</dbReference>